<dbReference type="STRING" id="13370.A0A448YI73"/>
<keyword evidence="1" id="KW-1133">Transmembrane helix</keyword>
<reference evidence="3 4" key="1">
    <citation type="submission" date="2018-12" db="EMBL/GenBank/DDBJ databases">
        <authorList>
            <person name="Tiukova I."/>
            <person name="Dainat J."/>
        </authorList>
    </citation>
    <scope>NUCLEOTIDE SEQUENCE [LARGE SCALE GENOMIC DNA]</scope>
</reference>
<keyword evidence="2" id="KW-0732">Signal</keyword>
<sequence length="471" mass="53739">MIAVHLILAALISSAGALSDVYPLENDKTIQACAYVVHSNNWLFNEHLESQISISFPPDQAAAKADFELDMVAISGEDLQKIKLEYLPAAKVCDESANNLKYCQYGSVDESTKPKLDDLIKKHGNVRPVEHRKLRSSSKEEFVYKVEESGVYCLLFRTSDIPAGTSKFDATVDWQQSFGRILVSDYRYLWLCWYMFLAYLVFSLAYLLILQHTINADSANTVLVRSLRNKKYKFQYKVILYASAVTVLFLVETIDYAYLNKRGYTFSGFSMSLTTFITMMLNTLLTVWLIYNLMLITMGVYFRMKEPEDTSASAGQPVLQSQQRTASSRRKKALGARLFCLFLCIELLIYDMESSSIFSIIGGKSDQLSDVIFGEMVTIFVVFGSWGLLTYRNMANRSLAIRLLLTIFLLFFIFIFEFILRGSIIEDYLGEKFLTIVHATSYTYLLDFIVTILVGLIWKNVTLENNELTIK</sequence>
<feature type="chain" id="PRO_5019066057" evidence="2">
    <location>
        <begin position="18"/>
        <end position="471"/>
    </location>
</feature>
<keyword evidence="1" id="KW-0472">Membrane</keyword>
<dbReference type="EMBL" id="CAACVR010000005">
    <property type="protein sequence ID" value="VEU20523.1"/>
    <property type="molecule type" value="Genomic_DNA"/>
</dbReference>
<keyword evidence="4" id="KW-1185">Reference proteome</keyword>
<feature type="transmembrane region" description="Helical" evidence="1">
    <location>
        <begin position="188"/>
        <end position="209"/>
    </location>
</feature>
<evidence type="ECO:0000256" key="2">
    <source>
        <dbReference type="SAM" id="SignalP"/>
    </source>
</evidence>
<dbReference type="OrthoDB" id="3996329at2759"/>
<feature type="signal peptide" evidence="2">
    <location>
        <begin position="1"/>
        <end position="17"/>
    </location>
</feature>
<dbReference type="AlphaFoldDB" id="A0A448YI73"/>
<evidence type="ECO:0000313" key="4">
    <source>
        <dbReference type="Proteomes" id="UP000290900"/>
    </source>
</evidence>
<feature type="transmembrane region" description="Helical" evidence="1">
    <location>
        <begin position="403"/>
        <end position="424"/>
    </location>
</feature>
<feature type="transmembrane region" description="Helical" evidence="1">
    <location>
        <begin position="436"/>
        <end position="458"/>
    </location>
</feature>
<evidence type="ECO:0000256" key="1">
    <source>
        <dbReference type="SAM" id="Phobius"/>
    </source>
</evidence>
<accession>A0A448YI73</accession>
<feature type="transmembrane region" description="Helical" evidence="1">
    <location>
        <begin position="279"/>
        <end position="302"/>
    </location>
</feature>
<feature type="transmembrane region" description="Helical" evidence="1">
    <location>
        <begin position="372"/>
        <end position="391"/>
    </location>
</feature>
<organism evidence="3 4">
    <name type="scientific">Brettanomyces naardenensis</name>
    <name type="common">Yeast</name>
    <dbReference type="NCBI Taxonomy" id="13370"/>
    <lineage>
        <taxon>Eukaryota</taxon>
        <taxon>Fungi</taxon>
        <taxon>Dikarya</taxon>
        <taxon>Ascomycota</taxon>
        <taxon>Saccharomycotina</taxon>
        <taxon>Pichiomycetes</taxon>
        <taxon>Pichiales</taxon>
        <taxon>Pichiaceae</taxon>
        <taxon>Brettanomyces</taxon>
    </lineage>
</organism>
<name>A0A448YI73_BRENA</name>
<gene>
    <name evidence="3" type="ORF">BRENAR_LOCUS1258</name>
</gene>
<feature type="transmembrane region" description="Helical" evidence="1">
    <location>
        <begin position="238"/>
        <end position="259"/>
    </location>
</feature>
<protein>
    <submittedName>
        <fullName evidence="3">DEKNAAC101480</fullName>
    </submittedName>
</protein>
<proteinExistence type="predicted"/>
<feature type="transmembrane region" description="Helical" evidence="1">
    <location>
        <begin position="334"/>
        <end position="352"/>
    </location>
</feature>
<evidence type="ECO:0000313" key="3">
    <source>
        <dbReference type="EMBL" id="VEU20523.1"/>
    </source>
</evidence>
<dbReference type="Proteomes" id="UP000290900">
    <property type="component" value="Unassembled WGS sequence"/>
</dbReference>
<keyword evidence="1" id="KW-0812">Transmembrane</keyword>
<dbReference type="InParanoid" id="A0A448YI73"/>